<comment type="caution">
    <text evidence="9">The sequence shown here is derived from an EMBL/GenBank/DDBJ whole genome shotgun (WGS) entry which is preliminary data.</text>
</comment>
<evidence type="ECO:0000256" key="2">
    <source>
        <dbReference type="ARBA" id="ARBA00021310"/>
    </source>
</evidence>
<dbReference type="EMBL" id="SACR01000005">
    <property type="protein sequence ID" value="RVU44226.1"/>
    <property type="molecule type" value="Genomic_DNA"/>
</dbReference>
<comment type="function">
    <text evidence="7">Involved in DNA repair and RecF pathway recombination.</text>
</comment>
<accession>A0A437RBQ1</accession>
<evidence type="ECO:0000313" key="10">
    <source>
        <dbReference type="Proteomes" id="UP000285575"/>
    </source>
</evidence>
<evidence type="ECO:0000256" key="1">
    <source>
        <dbReference type="ARBA" id="ARBA00007452"/>
    </source>
</evidence>
<dbReference type="OrthoDB" id="9804792at2"/>
<keyword evidence="10" id="KW-1185">Reference proteome</keyword>
<dbReference type="Pfam" id="PF11967">
    <property type="entry name" value="RecO_N"/>
    <property type="match status" value="1"/>
</dbReference>
<dbReference type="InterPro" id="IPR042242">
    <property type="entry name" value="RecO_C"/>
</dbReference>
<dbReference type="PANTHER" id="PTHR33991:SF1">
    <property type="entry name" value="DNA REPAIR PROTEIN RECO"/>
    <property type="match status" value="1"/>
</dbReference>
<evidence type="ECO:0000313" key="9">
    <source>
        <dbReference type="EMBL" id="RVU44226.1"/>
    </source>
</evidence>
<name>A0A437RBQ1_9BURK</name>
<organism evidence="9 10">
    <name type="scientific">Rubrivivax rivuli</name>
    <dbReference type="NCBI Taxonomy" id="1862385"/>
    <lineage>
        <taxon>Bacteria</taxon>
        <taxon>Pseudomonadati</taxon>
        <taxon>Pseudomonadota</taxon>
        <taxon>Betaproteobacteria</taxon>
        <taxon>Burkholderiales</taxon>
        <taxon>Sphaerotilaceae</taxon>
        <taxon>Rubrivivax</taxon>
    </lineage>
</organism>
<dbReference type="SUPFAM" id="SSF57863">
    <property type="entry name" value="ArfGap/RecO-like zinc finger"/>
    <property type="match status" value="1"/>
</dbReference>
<dbReference type="HAMAP" id="MF_00201">
    <property type="entry name" value="RecO"/>
    <property type="match status" value="1"/>
</dbReference>
<dbReference type="GO" id="GO:0006302">
    <property type="term" value="P:double-strand break repair"/>
    <property type="evidence" value="ECO:0007669"/>
    <property type="project" value="TreeGrafter"/>
</dbReference>
<dbReference type="InterPro" id="IPR037278">
    <property type="entry name" value="ARFGAP/RecO"/>
</dbReference>
<dbReference type="GO" id="GO:0043590">
    <property type="term" value="C:bacterial nucleoid"/>
    <property type="evidence" value="ECO:0007669"/>
    <property type="project" value="TreeGrafter"/>
</dbReference>
<dbReference type="Gene3D" id="1.20.1440.120">
    <property type="entry name" value="Recombination protein O, C-terminal domain"/>
    <property type="match status" value="1"/>
</dbReference>
<keyword evidence="3 7" id="KW-0227">DNA damage</keyword>
<dbReference type="InterPro" id="IPR022572">
    <property type="entry name" value="DNA_rep/recomb_RecO_N"/>
</dbReference>
<dbReference type="AlphaFoldDB" id="A0A437RBQ1"/>
<gene>
    <name evidence="7 9" type="primary">recO</name>
    <name evidence="9" type="ORF">EOE66_16160</name>
</gene>
<dbReference type="PANTHER" id="PTHR33991">
    <property type="entry name" value="DNA REPAIR PROTEIN RECO"/>
    <property type="match status" value="1"/>
</dbReference>
<reference evidence="9 10" key="1">
    <citation type="submission" date="2019-01" db="EMBL/GenBank/DDBJ databases">
        <authorList>
            <person name="Chen W.-M."/>
        </authorList>
    </citation>
    <scope>NUCLEOTIDE SEQUENCE [LARGE SCALE GENOMIC DNA]</scope>
    <source>
        <strain evidence="9 10">KYPY4</strain>
    </source>
</reference>
<feature type="domain" description="DNA replication/recombination mediator RecO N-terminal" evidence="8">
    <location>
        <begin position="11"/>
        <end position="66"/>
    </location>
</feature>
<evidence type="ECO:0000256" key="3">
    <source>
        <dbReference type="ARBA" id="ARBA00022763"/>
    </source>
</evidence>
<keyword evidence="5 7" id="KW-0234">DNA repair</keyword>
<keyword evidence="4 7" id="KW-0233">DNA recombination</keyword>
<comment type="similarity">
    <text evidence="1 7">Belongs to the RecO family.</text>
</comment>
<evidence type="ECO:0000259" key="8">
    <source>
        <dbReference type="Pfam" id="PF11967"/>
    </source>
</evidence>
<dbReference type="GO" id="GO:0006310">
    <property type="term" value="P:DNA recombination"/>
    <property type="evidence" value="ECO:0007669"/>
    <property type="project" value="UniProtKB-UniRule"/>
</dbReference>
<dbReference type="RefSeq" id="WP_128229776.1">
    <property type="nucleotide sequence ID" value="NZ_SACR01000005.1"/>
</dbReference>
<dbReference type="InterPro" id="IPR012340">
    <property type="entry name" value="NA-bd_OB-fold"/>
</dbReference>
<evidence type="ECO:0000256" key="4">
    <source>
        <dbReference type="ARBA" id="ARBA00023172"/>
    </source>
</evidence>
<dbReference type="Gene3D" id="2.40.50.140">
    <property type="entry name" value="Nucleic acid-binding proteins"/>
    <property type="match status" value="1"/>
</dbReference>
<proteinExistence type="inferred from homology"/>
<sequence length="264" mass="28259">MATSRGSSPLQAYVLHQHDWSETSLIVELFTRGQGRVVVAAKGAKRPTSNFRAVLLPFQPLLVALGKAPADDAAEIYNLRSAEFAGGRPLLAAAAMFPAFYANELLLKLLARQDPHPALFDAYADTLAALATGAEEAPALRAFELVLLRELGWLPELDTDTLTAEPLQDDGLYTLRADAGLLAQPEGLPGATWRALELALDVAAEMAQAHPGAGGGMAALREACTPVAPALRGPLRSLLHYHLGPLPLRTREVWRGLQRLAAPR</sequence>
<dbReference type="NCBIfam" id="TIGR00613">
    <property type="entry name" value="reco"/>
    <property type="match status" value="1"/>
</dbReference>
<dbReference type="SUPFAM" id="SSF50249">
    <property type="entry name" value="Nucleic acid-binding proteins"/>
    <property type="match status" value="1"/>
</dbReference>
<evidence type="ECO:0000256" key="5">
    <source>
        <dbReference type="ARBA" id="ARBA00023204"/>
    </source>
</evidence>
<dbReference type="Pfam" id="PF02565">
    <property type="entry name" value="RecO_C"/>
    <property type="match status" value="1"/>
</dbReference>
<protein>
    <recommendedName>
        <fullName evidence="2 7">DNA repair protein RecO</fullName>
    </recommendedName>
    <alternativeName>
        <fullName evidence="6 7">Recombination protein O</fullName>
    </alternativeName>
</protein>
<dbReference type="Proteomes" id="UP000285575">
    <property type="component" value="Unassembled WGS sequence"/>
</dbReference>
<dbReference type="InterPro" id="IPR003717">
    <property type="entry name" value="RecO"/>
</dbReference>
<evidence type="ECO:0000256" key="7">
    <source>
        <dbReference type="HAMAP-Rule" id="MF_00201"/>
    </source>
</evidence>
<evidence type="ECO:0000256" key="6">
    <source>
        <dbReference type="ARBA" id="ARBA00033409"/>
    </source>
</evidence>